<dbReference type="PROSITE" id="PS51257">
    <property type="entry name" value="PROKAR_LIPOPROTEIN"/>
    <property type="match status" value="1"/>
</dbReference>
<name>A0A7J5TZ66_9BACT</name>
<dbReference type="Proteomes" id="UP000488299">
    <property type="component" value="Unassembled WGS sequence"/>
</dbReference>
<accession>A0A7J5TZ66</accession>
<evidence type="ECO:0000313" key="1">
    <source>
        <dbReference type="EMBL" id="KAB7730365.1"/>
    </source>
</evidence>
<dbReference type="AlphaFoldDB" id="A0A7J5TZ66"/>
<dbReference type="GO" id="GO:0016788">
    <property type="term" value="F:hydrolase activity, acting on ester bonds"/>
    <property type="evidence" value="ECO:0007669"/>
    <property type="project" value="UniProtKB-ARBA"/>
</dbReference>
<gene>
    <name evidence="1" type="ORF">F5984_14515</name>
</gene>
<sequence>MVNNKQLRWGLVLGTLFGVAACTNDIDPNAGLPTPSRGEADFTKYVAVGNSLTAGYQDGGLYREGQLSSYPALLAGQFKTVGGGDFVQPLFSEAQANGSGYLKLTSLTPTTGIVLPGAARGGQTTSGQLLLTKYNGASQNLGVPGIRMADIQRAGYGSVQGNAFFERLLPDNSLTTYLQYVSDNLNGATFFSCWLGNNDALGYATSGGVSALTEEAVFNTNYTAILNKLTENNRKGIVIGIPPVSVVPFFTTVTLPQLLAQVNAAVQQQAPGTPAITALVIQSPAAPGGVRATKAGDLLLLQPYISGEYNKIGSTTAGTGRGPYGLSATNPLPSQFVLDAEEVALLNQRIAAFNQTMKTGAEAKNIAYLDPGVLLTRAQQGITENGVTYNATFVQGGIFSLDGVHLTPAGYALTANDIINTINAKYKATIPTLNASRYRRVLLQP</sequence>
<proteinExistence type="predicted"/>
<dbReference type="EMBL" id="WELI01000005">
    <property type="protein sequence ID" value="KAB7730365.1"/>
    <property type="molecule type" value="Genomic_DNA"/>
</dbReference>
<dbReference type="SUPFAM" id="SSF52266">
    <property type="entry name" value="SGNH hydrolase"/>
    <property type="match status" value="2"/>
</dbReference>
<comment type="caution">
    <text evidence="1">The sequence shown here is derived from an EMBL/GenBank/DDBJ whole genome shotgun (WGS) entry which is preliminary data.</text>
</comment>
<organism evidence="1 2">
    <name type="scientific">Rudanella paleaurantiibacter</name>
    <dbReference type="NCBI Taxonomy" id="2614655"/>
    <lineage>
        <taxon>Bacteria</taxon>
        <taxon>Pseudomonadati</taxon>
        <taxon>Bacteroidota</taxon>
        <taxon>Cytophagia</taxon>
        <taxon>Cytophagales</taxon>
        <taxon>Cytophagaceae</taxon>
        <taxon>Rudanella</taxon>
    </lineage>
</organism>
<keyword evidence="2" id="KW-1185">Reference proteome</keyword>
<reference evidence="1 2" key="1">
    <citation type="submission" date="2019-10" db="EMBL/GenBank/DDBJ databases">
        <title>Rudanella paleaurantiibacter sp. nov., isolated from sludge.</title>
        <authorList>
            <person name="Xu S.Q."/>
        </authorList>
    </citation>
    <scope>NUCLEOTIDE SEQUENCE [LARGE SCALE GENOMIC DNA]</scope>
    <source>
        <strain evidence="1 2">HX-22-17</strain>
    </source>
</reference>
<dbReference type="Gene3D" id="3.40.50.1110">
    <property type="entry name" value="SGNH hydrolase"/>
    <property type="match status" value="2"/>
</dbReference>
<evidence type="ECO:0000313" key="2">
    <source>
        <dbReference type="Proteomes" id="UP000488299"/>
    </source>
</evidence>
<dbReference type="RefSeq" id="WP_152124954.1">
    <property type="nucleotide sequence ID" value="NZ_WELI01000005.1"/>
</dbReference>
<keyword evidence="1" id="KW-0378">Hydrolase</keyword>
<protein>
    <submittedName>
        <fullName evidence="1">SGNH/GDSL hydrolase family protein</fullName>
    </submittedName>
</protein>
<dbReference type="InterPro" id="IPR036514">
    <property type="entry name" value="SGNH_hydro_sf"/>
</dbReference>